<evidence type="ECO:0000313" key="2">
    <source>
        <dbReference type="Proteomes" id="UP000617628"/>
    </source>
</evidence>
<proteinExistence type="predicted"/>
<gene>
    <name evidence="1" type="ORF">JIN87_27950</name>
</gene>
<name>A0A934VUH5_9BACT</name>
<evidence type="ECO:0000313" key="1">
    <source>
        <dbReference type="EMBL" id="MBK1880748.1"/>
    </source>
</evidence>
<protein>
    <submittedName>
        <fullName evidence="1">Uncharacterized protein</fullName>
    </submittedName>
</protein>
<dbReference type="Proteomes" id="UP000617628">
    <property type="component" value="Unassembled WGS sequence"/>
</dbReference>
<organism evidence="1 2">
    <name type="scientific">Pelagicoccus mobilis</name>
    <dbReference type="NCBI Taxonomy" id="415221"/>
    <lineage>
        <taxon>Bacteria</taxon>
        <taxon>Pseudomonadati</taxon>
        <taxon>Verrucomicrobiota</taxon>
        <taxon>Opitutia</taxon>
        <taxon>Puniceicoccales</taxon>
        <taxon>Pelagicoccaceae</taxon>
        <taxon>Pelagicoccus</taxon>
    </lineage>
</organism>
<dbReference type="RefSeq" id="WP_200360040.1">
    <property type="nucleotide sequence ID" value="NZ_JAENIL010000142.1"/>
</dbReference>
<keyword evidence="2" id="KW-1185">Reference proteome</keyword>
<reference evidence="1" key="1">
    <citation type="submission" date="2021-01" db="EMBL/GenBank/DDBJ databases">
        <title>Modified the classification status of verrucomicrobia.</title>
        <authorList>
            <person name="Feng X."/>
        </authorList>
    </citation>
    <scope>NUCLEOTIDE SEQUENCE</scope>
    <source>
        <strain evidence="1">KCTC 13126</strain>
    </source>
</reference>
<comment type="caution">
    <text evidence="1">The sequence shown here is derived from an EMBL/GenBank/DDBJ whole genome shotgun (WGS) entry which is preliminary data.</text>
</comment>
<dbReference type="AlphaFoldDB" id="A0A934VUH5"/>
<accession>A0A934VUH5</accession>
<dbReference type="EMBL" id="JAENIL010000142">
    <property type="protein sequence ID" value="MBK1880748.1"/>
    <property type="molecule type" value="Genomic_DNA"/>
</dbReference>
<sequence length="115" mass="13266">MDLTITGGLRFKDSDFVWKNATWPFANLTVSKEGVEILVDVWSVYRRKITLRKDEIIRVKKRIGILFCCGTEIIHTSEAAPKFLCFWTFGYAYESYAQAFEALGYSVDRKGKLIL</sequence>